<keyword evidence="1" id="KW-0812">Transmembrane</keyword>
<dbReference type="Proteomes" id="UP000694845">
    <property type="component" value="Unplaced"/>
</dbReference>
<dbReference type="RefSeq" id="XP_022083783.1">
    <property type="nucleotide sequence ID" value="XM_022228091.1"/>
</dbReference>
<reference evidence="3" key="1">
    <citation type="submission" date="2025-08" db="UniProtKB">
        <authorList>
            <consortium name="RefSeq"/>
        </authorList>
    </citation>
    <scope>IDENTIFICATION</scope>
</reference>
<dbReference type="OrthoDB" id="10010260at2759"/>
<keyword evidence="2" id="KW-1185">Reference proteome</keyword>
<gene>
    <name evidence="3" type="primary">LOC110975530</name>
</gene>
<evidence type="ECO:0000313" key="3">
    <source>
        <dbReference type="RefSeq" id="XP_022083783.1"/>
    </source>
</evidence>
<accession>A0A8B7XSE5</accession>
<dbReference type="InterPro" id="IPR021838">
    <property type="entry name" value="DUF3431"/>
</dbReference>
<name>A0A8B7XSE5_ACAPL</name>
<protein>
    <submittedName>
        <fullName evidence="3">Uncharacterized protein LOC110975530 isoform X3</fullName>
    </submittedName>
</protein>
<evidence type="ECO:0000256" key="1">
    <source>
        <dbReference type="SAM" id="Phobius"/>
    </source>
</evidence>
<organism evidence="2 3">
    <name type="scientific">Acanthaster planci</name>
    <name type="common">Crown-of-thorns starfish</name>
    <dbReference type="NCBI Taxonomy" id="133434"/>
    <lineage>
        <taxon>Eukaryota</taxon>
        <taxon>Metazoa</taxon>
        <taxon>Echinodermata</taxon>
        <taxon>Eleutherozoa</taxon>
        <taxon>Asterozoa</taxon>
        <taxon>Asteroidea</taxon>
        <taxon>Valvatacea</taxon>
        <taxon>Valvatida</taxon>
        <taxon>Acanthasteridae</taxon>
        <taxon>Acanthaster</taxon>
    </lineage>
</organism>
<dbReference type="PANTHER" id="PTHR37490:SF1">
    <property type="entry name" value="GLYCOSYLTRANSFERASE 2-LIKE DOMAIN-CONTAINING PROTEIN"/>
    <property type="match status" value="1"/>
</dbReference>
<keyword evidence="1" id="KW-0472">Membrane</keyword>
<feature type="transmembrane region" description="Helical" evidence="1">
    <location>
        <begin position="12"/>
        <end position="29"/>
    </location>
</feature>
<sequence>MAEYLKPRKNCAILVLTFLSVGVGVYLLHVKSNRVSTTATDNFPPVQKLRLVGASSAGTQKDVAGTMGRSGPLGQSDRDQALECEFVIAHYNEGLDWLRPFANRSHVYHKGKEKAPPFEVFKWERLPNVGREGHTYLYHIIQNYDNLSNLTIFLQGQGPFIDKSWCFRQPTDYVTNAKKGVFCWVRGKFGGWGRIKHLGKWVTLLKTGAMRRAKGTMGDFYTAVFGTPPPASVPRCLAGCFSATRANLRRHPISVYRRAISFLDDHLNPEEGHYMERLWSSIINAQPPT</sequence>
<keyword evidence="1" id="KW-1133">Transmembrane helix</keyword>
<dbReference type="GeneID" id="110975530"/>
<dbReference type="PANTHER" id="PTHR37490">
    <property type="entry name" value="EXPRESSED PROTEIN"/>
    <property type="match status" value="1"/>
</dbReference>
<proteinExistence type="predicted"/>
<evidence type="ECO:0000313" key="2">
    <source>
        <dbReference type="Proteomes" id="UP000694845"/>
    </source>
</evidence>
<dbReference type="Pfam" id="PF11913">
    <property type="entry name" value="DUF3431"/>
    <property type="match status" value="1"/>
</dbReference>
<dbReference type="AlphaFoldDB" id="A0A8B7XSE5"/>